<name>A0A239GK66_9BACT</name>
<dbReference type="InterPro" id="IPR011051">
    <property type="entry name" value="RmlC_Cupin_sf"/>
</dbReference>
<dbReference type="EMBL" id="FZOQ01000011">
    <property type="protein sequence ID" value="SNS69158.1"/>
    <property type="molecule type" value="Genomic_DNA"/>
</dbReference>
<evidence type="ECO:0000259" key="1">
    <source>
        <dbReference type="Pfam" id="PF01050"/>
    </source>
</evidence>
<dbReference type="Pfam" id="PF01050">
    <property type="entry name" value="MannoseP_isomer"/>
    <property type="match status" value="1"/>
</dbReference>
<evidence type="ECO:0000313" key="2">
    <source>
        <dbReference type="EMBL" id="SNS69158.1"/>
    </source>
</evidence>
<sequence length="167" mass="19306">MSTENEKQQLFKETEQKLTAQGFTVEKQDQTRPWGGFFVINEDQAQQFADTYFDGMDVDQLKISGKLSPKILIVAPEKRLSWQYHHRRAEIWKVVQGKVGVVTSDTDEEGELKEYEPGQTITLKQGERHRLVGLKDWGVLAEIWQHTDANNPSDEEDIVRVQDDFGR</sequence>
<reference evidence="3" key="1">
    <citation type="submission" date="2017-06" db="EMBL/GenBank/DDBJ databases">
        <authorList>
            <person name="Varghese N."/>
            <person name="Submissions S."/>
        </authorList>
    </citation>
    <scope>NUCLEOTIDE SEQUENCE [LARGE SCALE GENOMIC DNA]</scope>
    <source>
        <strain evidence="3">NKM1</strain>
    </source>
</reference>
<keyword evidence="3" id="KW-1185">Reference proteome</keyword>
<dbReference type="Proteomes" id="UP000198432">
    <property type="component" value="Unassembled WGS sequence"/>
</dbReference>
<dbReference type="OrthoDB" id="9806359at2"/>
<dbReference type="RefSeq" id="WP_089319650.1">
    <property type="nucleotide sequence ID" value="NZ_FZOQ01000011.1"/>
</dbReference>
<keyword evidence="2" id="KW-0413">Isomerase</keyword>
<dbReference type="AlphaFoldDB" id="A0A239GK66"/>
<dbReference type="SUPFAM" id="SSF51182">
    <property type="entry name" value="RmlC-like cupins"/>
    <property type="match status" value="1"/>
</dbReference>
<gene>
    <name evidence="2" type="ORF">SAMN06296052_11191</name>
</gene>
<dbReference type="GO" id="GO:0016853">
    <property type="term" value="F:isomerase activity"/>
    <property type="evidence" value="ECO:0007669"/>
    <property type="project" value="UniProtKB-KW"/>
</dbReference>
<dbReference type="Gene3D" id="2.60.120.10">
    <property type="entry name" value="Jelly Rolls"/>
    <property type="match status" value="1"/>
</dbReference>
<feature type="domain" description="Mannose-6-phosphate isomerase type II C-terminal" evidence="1">
    <location>
        <begin position="45"/>
        <end position="163"/>
    </location>
</feature>
<organism evidence="2 3">
    <name type="scientific">Pontibacter ummariensis</name>
    <dbReference type="NCBI Taxonomy" id="1610492"/>
    <lineage>
        <taxon>Bacteria</taxon>
        <taxon>Pseudomonadati</taxon>
        <taxon>Bacteroidota</taxon>
        <taxon>Cytophagia</taxon>
        <taxon>Cytophagales</taxon>
        <taxon>Hymenobacteraceae</taxon>
        <taxon>Pontibacter</taxon>
    </lineage>
</organism>
<proteinExistence type="predicted"/>
<dbReference type="GO" id="GO:0005976">
    <property type="term" value="P:polysaccharide metabolic process"/>
    <property type="evidence" value="ECO:0007669"/>
    <property type="project" value="InterPro"/>
</dbReference>
<accession>A0A239GK66</accession>
<protein>
    <submittedName>
        <fullName evidence="2">Mannose-6-phosphate isomerase, type 2</fullName>
    </submittedName>
</protein>
<dbReference type="GO" id="GO:0016779">
    <property type="term" value="F:nucleotidyltransferase activity"/>
    <property type="evidence" value="ECO:0007669"/>
    <property type="project" value="InterPro"/>
</dbReference>
<dbReference type="InterPro" id="IPR001538">
    <property type="entry name" value="Man6P_isomerase-2_C"/>
</dbReference>
<evidence type="ECO:0000313" key="3">
    <source>
        <dbReference type="Proteomes" id="UP000198432"/>
    </source>
</evidence>
<dbReference type="InterPro" id="IPR014710">
    <property type="entry name" value="RmlC-like_jellyroll"/>
</dbReference>